<dbReference type="STRING" id="2064.TR51_02435"/>
<dbReference type="Gene3D" id="2.130.10.10">
    <property type="entry name" value="YVTN repeat-like/Quinoprotein amine dehydrogenase"/>
    <property type="match status" value="1"/>
</dbReference>
<name>A0A0D0Q5V7_KITGR</name>
<reference evidence="2 3" key="1">
    <citation type="submission" date="2015-02" db="EMBL/GenBank/DDBJ databases">
        <title>Draft genome sequence of Kitasatospora griseola MF730-N6, a bafilomycin, terpentecin and satosporin producer.</title>
        <authorList>
            <person name="Arens J.C."/>
            <person name="Haltli B."/>
            <person name="Kerr R.G."/>
        </authorList>
    </citation>
    <scope>NUCLEOTIDE SEQUENCE [LARGE SCALE GENOMIC DNA]</scope>
    <source>
        <strain evidence="2 3">MF730-N6</strain>
    </source>
</reference>
<feature type="region of interest" description="Disordered" evidence="1">
    <location>
        <begin position="1"/>
        <end position="25"/>
    </location>
</feature>
<protein>
    <submittedName>
        <fullName evidence="2">Uncharacterized protein</fullName>
    </submittedName>
</protein>
<dbReference type="OrthoDB" id="3307145at2"/>
<keyword evidence="3" id="KW-1185">Reference proteome</keyword>
<proteinExistence type="predicted"/>
<dbReference type="InterPro" id="IPR015943">
    <property type="entry name" value="WD40/YVTN_repeat-like_dom_sf"/>
</dbReference>
<feature type="region of interest" description="Disordered" evidence="1">
    <location>
        <begin position="443"/>
        <end position="468"/>
    </location>
</feature>
<evidence type="ECO:0000313" key="3">
    <source>
        <dbReference type="Proteomes" id="UP000032066"/>
    </source>
</evidence>
<dbReference type="Proteomes" id="UP000032066">
    <property type="component" value="Unassembled WGS sequence"/>
</dbReference>
<dbReference type="PATRIC" id="fig|2064.6.peg.551"/>
<organism evidence="2 3">
    <name type="scientific">Kitasatospora griseola</name>
    <name type="common">Streptomyces griseolosporeus</name>
    <dbReference type="NCBI Taxonomy" id="2064"/>
    <lineage>
        <taxon>Bacteria</taxon>
        <taxon>Bacillati</taxon>
        <taxon>Actinomycetota</taxon>
        <taxon>Actinomycetes</taxon>
        <taxon>Kitasatosporales</taxon>
        <taxon>Streptomycetaceae</taxon>
        <taxon>Kitasatospora</taxon>
    </lineage>
</organism>
<dbReference type="SUPFAM" id="SSF63829">
    <property type="entry name" value="Calcium-dependent phosphotriesterase"/>
    <property type="match status" value="1"/>
</dbReference>
<dbReference type="EMBL" id="JXZB01000001">
    <property type="protein sequence ID" value="KIQ66473.1"/>
    <property type="molecule type" value="Genomic_DNA"/>
</dbReference>
<dbReference type="RefSeq" id="WP_043907687.1">
    <property type="nucleotide sequence ID" value="NZ_JXZB01000001.1"/>
</dbReference>
<evidence type="ECO:0000256" key="1">
    <source>
        <dbReference type="SAM" id="MobiDB-lite"/>
    </source>
</evidence>
<dbReference type="AlphaFoldDB" id="A0A0D0Q5V7"/>
<comment type="caution">
    <text evidence="2">The sequence shown here is derived from an EMBL/GenBank/DDBJ whole genome shotgun (WGS) entry which is preliminary data.</text>
</comment>
<accession>A0A0D0Q5V7</accession>
<evidence type="ECO:0000313" key="2">
    <source>
        <dbReference type="EMBL" id="KIQ66473.1"/>
    </source>
</evidence>
<sequence>MRTDDLGAAPAPVDYGSDPDNRRMQPAAGAALDRLLAGLGRTDPLTVVSAYQPDDPGLAGQGRVLVLRDDRLLTIDGPLPLAPAALAARAFAAGFDHITVQAPATSSERGSVRLAVAAGEQLTVTPSPPAAELTTETGITVAVGPRATPVAACFRPDGGRVFLADRGSHRVVAYDLSAPPGAPPRPACAAFASAVFTGPLPVSLAFVGGRLFVAHEDGRVVSLDPGTLAATPLDTPDAVALGADGTRLYLTATDSTLRAYDPQSGIQLLDLPLPGRPGAVTPAGPEMAVLLDGLRFCLVDRLAGTLHGDPVTVPDAARVLCVTFGPIDGRLYVGVDTGATGAGRGALQVYRPNAAVPDTTLTAFPPGTAPVAICPATDQRYLYVATAGLGGTGGRVHVLDTADDTWLPLPFAAGDDCRALAASPAAAPSPPCLLAAPGAGGTLLLADQRPPGQRPPQPPQLTSRQPLGPDADVRVAWSALPFGPGRAEPVAFDAPVTAVTGLAPGLVRVRVDCLRGSPVLPYQCEVRPKDPQAVIGKGQYDLVLNVLNWFQPIGVEFLTGDLRAHVRELAGADADLLPAFTFPTYHTYDQLPFHRPERDDPP</sequence>
<gene>
    <name evidence="2" type="ORF">TR51_02435</name>
</gene>